<dbReference type="SMART" id="SM00382">
    <property type="entry name" value="AAA"/>
    <property type="match status" value="1"/>
</dbReference>
<dbReference type="InterPro" id="IPR041193">
    <property type="entry name" value="CysA_C"/>
</dbReference>
<gene>
    <name evidence="7" type="ORF">JKL49_09370</name>
</gene>
<evidence type="ECO:0000313" key="8">
    <source>
        <dbReference type="Proteomes" id="UP000622580"/>
    </source>
</evidence>
<comment type="caution">
    <text evidence="7">The sequence shown here is derived from an EMBL/GenBank/DDBJ whole genome shotgun (WGS) entry which is preliminary data.</text>
</comment>
<evidence type="ECO:0000256" key="5">
    <source>
        <dbReference type="ARBA" id="ARBA00023032"/>
    </source>
</evidence>
<dbReference type="Pfam" id="PF00005">
    <property type="entry name" value="ABC_tran"/>
    <property type="match status" value="1"/>
</dbReference>
<dbReference type="InterPro" id="IPR003593">
    <property type="entry name" value="AAA+_ATPase"/>
</dbReference>
<dbReference type="EMBL" id="JAGSGD010000001">
    <property type="protein sequence ID" value="MBR7619595.1"/>
    <property type="molecule type" value="Genomic_DNA"/>
</dbReference>
<dbReference type="GO" id="GO:0016887">
    <property type="term" value="F:ATP hydrolysis activity"/>
    <property type="evidence" value="ECO:0007669"/>
    <property type="project" value="InterPro"/>
</dbReference>
<keyword evidence="1" id="KW-0813">Transport</keyword>
<keyword evidence="4" id="KW-1278">Translocase</keyword>
<protein>
    <submittedName>
        <fullName evidence="7">Sulfate/molybdate ABC transporter ATP-binding protein</fullName>
    </submittedName>
</protein>
<dbReference type="Gene3D" id="3.40.50.300">
    <property type="entry name" value="P-loop containing nucleotide triphosphate hydrolases"/>
    <property type="match status" value="1"/>
</dbReference>
<reference evidence="7" key="1">
    <citation type="submission" date="2021-04" db="EMBL/GenBank/DDBJ databases">
        <title>Draft genome assembly of strain Phenylobacterium sp. 20VBR1 using MiniION and Illumina platforms.</title>
        <authorList>
            <person name="Thomas F.A."/>
            <person name="Krishnan K.P."/>
            <person name="Sinha R.K."/>
        </authorList>
    </citation>
    <scope>NUCLEOTIDE SEQUENCE</scope>
    <source>
        <strain evidence="7">20VBR1</strain>
    </source>
</reference>
<dbReference type="Pfam" id="PF17850">
    <property type="entry name" value="CysA_C_terminal"/>
    <property type="match status" value="1"/>
</dbReference>
<dbReference type="InterPro" id="IPR050093">
    <property type="entry name" value="ABC_SmlMolc_Importer"/>
</dbReference>
<dbReference type="PROSITE" id="PS00211">
    <property type="entry name" value="ABC_TRANSPORTER_1"/>
    <property type="match status" value="1"/>
</dbReference>
<name>A0A941CZP8_9CAUL</name>
<evidence type="ECO:0000256" key="2">
    <source>
        <dbReference type="ARBA" id="ARBA00022741"/>
    </source>
</evidence>
<dbReference type="SUPFAM" id="SSF50331">
    <property type="entry name" value="MOP-like"/>
    <property type="match status" value="1"/>
</dbReference>
<dbReference type="InterPro" id="IPR005666">
    <property type="entry name" value="Sulph_transpt1"/>
</dbReference>
<evidence type="ECO:0000256" key="1">
    <source>
        <dbReference type="ARBA" id="ARBA00022448"/>
    </source>
</evidence>
<dbReference type="FunFam" id="3.40.50.300:FF:000425">
    <property type="entry name" value="Probable ABC transporter, ATP-binding subunit"/>
    <property type="match status" value="1"/>
</dbReference>
<evidence type="ECO:0000313" key="7">
    <source>
        <dbReference type="EMBL" id="MBR7619595.1"/>
    </source>
</evidence>
<keyword evidence="2" id="KW-0547">Nucleotide-binding</keyword>
<dbReference type="GO" id="GO:0005524">
    <property type="term" value="F:ATP binding"/>
    <property type="evidence" value="ECO:0007669"/>
    <property type="project" value="UniProtKB-KW"/>
</dbReference>
<dbReference type="InterPro" id="IPR027417">
    <property type="entry name" value="P-loop_NTPase"/>
</dbReference>
<dbReference type="InterPro" id="IPR003439">
    <property type="entry name" value="ABC_transporter-like_ATP-bd"/>
</dbReference>
<dbReference type="SUPFAM" id="SSF52540">
    <property type="entry name" value="P-loop containing nucleoside triphosphate hydrolases"/>
    <property type="match status" value="1"/>
</dbReference>
<accession>A0A941CZP8</accession>
<dbReference type="PANTHER" id="PTHR42781">
    <property type="entry name" value="SPERMIDINE/PUTRESCINE IMPORT ATP-BINDING PROTEIN POTA"/>
    <property type="match status" value="1"/>
</dbReference>
<dbReference type="Proteomes" id="UP000622580">
    <property type="component" value="Unassembled WGS sequence"/>
</dbReference>
<dbReference type="PANTHER" id="PTHR42781:SF4">
    <property type="entry name" value="SPERMIDINE_PUTRESCINE IMPORT ATP-BINDING PROTEIN POTA"/>
    <property type="match status" value="1"/>
</dbReference>
<keyword evidence="3 7" id="KW-0067">ATP-binding</keyword>
<sequence length="344" mass="36919">MTISIRSVEKTFGRYPALNGVSLEIADGELLALLGPSGSGKTTLLRAIAGLEFPEKGQILFDDADMTYASAAARQVGFVFQQYALFRHMTLAKNIAFGLDVRKGAAKPPKAEITKRVEDLLALVELPGLGKRYPAQLSGGQRQRVALARALAVSPSVLLLDEPFGALDATVRKSLRKELRRIHDATGVTTIFVTHDQEEALELADRVAILNHGVIEQVGTPQEVHDHPVGAFVAGFVGEATRLEGDVRAGRFQGDEIALPAQGTADGDAVAFIRPHDLIRAPAGQESFFITIDRINLQGPVAQIEGRTPGGQRIEAAFERNSADGLRNGDKLGLTAHKAYVFSA</sequence>
<dbReference type="GO" id="GO:0043190">
    <property type="term" value="C:ATP-binding cassette (ABC) transporter complex"/>
    <property type="evidence" value="ECO:0007669"/>
    <property type="project" value="InterPro"/>
</dbReference>
<evidence type="ECO:0000256" key="3">
    <source>
        <dbReference type="ARBA" id="ARBA00022840"/>
    </source>
</evidence>
<keyword evidence="8" id="KW-1185">Reference proteome</keyword>
<evidence type="ECO:0000256" key="4">
    <source>
        <dbReference type="ARBA" id="ARBA00022967"/>
    </source>
</evidence>
<evidence type="ECO:0000259" key="6">
    <source>
        <dbReference type="PROSITE" id="PS50893"/>
    </source>
</evidence>
<dbReference type="InterPro" id="IPR017871">
    <property type="entry name" value="ABC_transporter-like_CS"/>
</dbReference>
<proteinExistence type="predicted"/>
<dbReference type="GO" id="GO:0015419">
    <property type="term" value="F:ABC-type sulfate transporter activity"/>
    <property type="evidence" value="ECO:0007669"/>
    <property type="project" value="InterPro"/>
</dbReference>
<dbReference type="GO" id="GO:0015697">
    <property type="term" value="P:quaternary ammonium group transport"/>
    <property type="evidence" value="ECO:0007669"/>
    <property type="project" value="UniProtKB-ARBA"/>
</dbReference>
<dbReference type="NCBIfam" id="TIGR00968">
    <property type="entry name" value="3a0106s01"/>
    <property type="match status" value="1"/>
</dbReference>
<organism evidence="7 8">
    <name type="scientific">Phenylobacterium glaciei</name>
    <dbReference type="NCBI Taxonomy" id="2803784"/>
    <lineage>
        <taxon>Bacteria</taxon>
        <taxon>Pseudomonadati</taxon>
        <taxon>Pseudomonadota</taxon>
        <taxon>Alphaproteobacteria</taxon>
        <taxon>Caulobacterales</taxon>
        <taxon>Caulobacteraceae</taxon>
        <taxon>Phenylobacterium</taxon>
    </lineage>
</organism>
<dbReference type="InterPro" id="IPR008995">
    <property type="entry name" value="Mo/tungstate-bd_C_term_dom"/>
</dbReference>
<keyword evidence="5" id="KW-0764">Sulfate transport</keyword>
<dbReference type="AlphaFoldDB" id="A0A941CZP8"/>
<feature type="domain" description="ABC transporter" evidence="6">
    <location>
        <begin position="3"/>
        <end position="237"/>
    </location>
</feature>
<dbReference type="RefSeq" id="WP_215339941.1">
    <property type="nucleotide sequence ID" value="NZ_JAGSGD010000001.1"/>
</dbReference>
<dbReference type="PROSITE" id="PS50893">
    <property type="entry name" value="ABC_TRANSPORTER_2"/>
    <property type="match status" value="1"/>
</dbReference>